<dbReference type="PROSITE" id="PS50930">
    <property type="entry name" value="HTH_LYTTR"/>
    <property type="match status" value="1"/>
</dbReference>
<dbReference type="SMART" id="SM00850">
    <property type="entry name" value="LytTR"/>
    <property type="match status" value="1"/>
</dbReference>
<dbReference type="PANTHER" id="PTHR37299:SF1">
    <property type="entry name" value="STAGE 0 SPORULATION PROTEIN A HOMOLOG"/>
    <property type="match status" value="1"/>
</dbReference>
<keyword evidence="1" id="KW-0812">Transmembrane</keyword>
<dbReference type="PANTHER" id="PTHR37299">
    <property type="entry name" value="TRANSCRIPTIONAL REGULATOR-RELATED"/>
    <property type="match status" value="1"/>
</dbReference>
<keyword evidence="1" id="KW-0472">Membrane</keyword>
<evidence type="ECO:0000259" key="2">
    <source>
        <dbReference type="PROSITE" id="PS50930"/>
    </source>
</evidence>
<organism evidence="3 4">
    <name type="scientific">Hyphococcus flavus</name>
    <dbReference type="NCBI Taxonomy" id="1866326"/>
    <lineage>
        <taxon>Bacteria</taxon>
        <taxon>Pseudomonadati</taxon>
        <taxon>Pseudomonadota</taxon>
        <taxon>Alphaproteobacteria</taxon>
        <taxon>Parvularculales</taxon>
        <taxon>Parvularculaceae</taxon>
        <taxon>Hyphococcus</taxon>
    </lineage>
</organism>
<dbReference type="InterPro" id="IPR007492">
    <property type="entry name" value="LytTR_DNA-bd_dom"/>
</dbReference>
<evidence type="ECO:0000313" key="4">
    <source>
        <dbReference type="Proteomes" id="UP001214043"/>
    </source>
</evidence>
<sequence>MSYQTRRFYGPAWIGVIWLAAAAVLVTHFRFYYGADWSHAIKWGIGDGFVWCVLACAFIYAYRRYLIRAGENSPGIKLFYIGFVVFGSVIIHPILVVLFYWSIDGTIGQPFVDDVLHLVMKRYPQGILAGFLIGLAGIGTARFNETDKNAAGDALSNATPHPLVSSWLLVNDTNGVRRLNVCDIRYAEAAGNYVALRTGEAEHLERTTLKAMESKLKDHGFYRISRKHVVNLAHLREVKAAKPKGGAVQFIDGSTLPVSRNYKSALENAFADWVRSQNN</sequence>
<dbReference type="GO" id="GO:0000156">
    <property type="term" value="F:phosphorelay response regulator activity"/>
    <property type="evidence" value="ECO:0007669"/>
    <property type="project" value="InterPro"/>
</dbReference>
<dbReference type="RefSeq" id="WP_274493959.1">
    <property type="nucleotide sequence ID" value="NZ_CP118166.1"/>
</dbReference>
<evidence type="ECO:0000256" key="1">
    <source>
        <dbReference type="SAM" id="Phobius"/>
    </source>
</evidence>
<keyword evidence="1" id="KW-1133">Transmembrane helix</keyword>
<reference evidence="3" key="1">
    <citation type="submission" date="2023-02" db="EMBL/GenBank/DDBJ databases">
        <title>Genome sequence of Hyphococcus flavus.</title>
        <authorList>
            <person name="Rong J.-C."/>
            <person name="Zhao Q."/>
            <person name="Yi M."/>
            <person name="Wu J.-Y."/>
        </authorList>
    </citation>
    <scope>NUCLEOTIDE SEQUENCE</scope>
    <source>
        <strain evidence="3">MCCC 1K03223</strain>
    </source>
</reference>
<dbReference type="InterPro" id="IPR046947">
    <property type="entry name" value="LytR-like"/>
</dbReference>
<accession>A0AAE9ZCP5</accession>
<dbReference type="GO" id="GO:0003677">
    <property type="term" value="F:DNA binding"/>
    <property type="evidence" value="ECO:0007669"/>
    <property type="project" value="UniProtKB-KW"/>
</dbReference>
<dbReference type="Gene3D" id="2.40.50.1020">
    <property type="entry name" value="LytTr DNA-binding domain"/>
    <property type="match status" value="1"/>
</dbReference>
<dbReference type="Pfam" id="PF04397">
    <property type="entry name" value="LytTR"/>
    <property type="match status" value="1"/>
</dbReference>
<feature type="transmembrane region" description="Helical" evidence="1">
    <location>
        <begin position="12"/>
        <end position="33"/>
    </location>
</feature>
<dbReference type="EMBL" id="CP118166">
    <property type="protein sequence ID" value="WDI32071.1"/>
    <property type="molecule type" value="Genomic_DNA"/>
</dbReference>
<protein>
    <submittedName>
        <fullName evidence="3">LytTR family DNA-binding domain-containing protein</fullName>
    </submittedName>
</protein>
<proteinExistence type="predicted"/>
<dbReference type="Proteomes" id="UP001214043">
    <property type="component" value="Chromosome"/>
</dbReference>
<feature type="transmembrane region" description="Helical" evidence="1">
    <location>
        <begin position="123"/>
        <end position="141"/>
    </location>
</feature>
<feature type="transmembrane region" description="Helical" evidence="1">
    <location>
        <begin position="48"/>
        <end position="66"/>
    </location>
</feature>
<gene>
    <name evidence="3" type="ORF">PUV54_02560</name>
</gene>
<dbReference type="KEGG" id="hfl:PUV54_02560"/>
<keyword evidence="4" id="KW-1185">Reference proteome</keyword>
<feature type="domain" description="HTH LytTR-type" evidence="2">
    <location>
        <begin position="168"/>
        <end position="272"/>
    </location>
</feature>
<dbReference type="AlphaFoldDB" id="A0AAE9ZCP5"/>
<feature type="transmembrane region" description="Helical" evidence="1">
    <location>
        <begin position="78"/>
        <end position="103"/>
    </location>
</feature>
<name>A0AAE9ZCP5_9PROT</name>
<evidence type="ECO:0000313" key="3">
    <source>
        <dbReference type="EMBL" id="WDI32071.1"/>
    </source>
</evidence>
<keyword evidence="3" id="KW-0238">DNA-binding</keyword>